<sequence length="109" mass="10978">MSTPPPPPGPNPESPRRPGLIVGLAFAGFFGYLVVNVIVGLVALNVGSEVAFGVAAGVLALVGIGAGVVFVLLRRSWSIGLGVGLMIGWSLTSIVTVGYCTGLNPGLYA</sequence>
<keyword evidence="1" id="KW-0472">Membrane</keyword>
<keyword evidence="3" id="KW-1185">Reference proteome</keyword>
<dbReference type="AlphaFoldDB" id="A0A5S4EZU2"/>
<reference evidence="2 3" key="1">
    <citation type="submission" date="2019-05" db="EMBL/GenBank/DDBJ databases">
        <title>Draft genome sequence of Nonomuraea turkmeniaca DSM 43926.</title>
        <authorList>
            <person name="Saricaoglu S."/>
            <person name="Isik K."/>
        </authorList>
    </citation>
    <scope>NUCLEOTIDE SEQUENCE [LARGE SCALE GENOMIC DNA]</scope>
    <source>
        <strain evidence="2 3">DSM 43926</strain>
    </source>
</reference>
<feature type="transmembrane region" description="Helical" evidence="1">
    <location>
        <begin position="79"/>
        <end position="99"/>
    </location>
</feature>
<organism evidence="2 3">
    <name type="scientific">Nonomuraea turkmeniaca</name>
    <dbReference type="NCBI Taxonomy" id="103838"/>
    <lineage>
        <taxon>Bacteria</taxon>
        <taxon>Bacillati</taxon>
        <taxon>Actinomycetota</taxon>
        <taxon>Actinomycetes</taxon>
        <taxon>Streptosporangiales</taxon>
        <taxon>Streptosporangiaceae</taxon>
        <taxon>Nonomuraea</taxon>
    </lineage>
</organism>
<evidence type="ECO:0000256" key="1">
    <source>
        <dbReference type="SAM" id="Phobius"/>
    </source>
</evidence>
<name>A0A5S4EZU2_9ACTN</name>
<dbReference type="OrthoDB" id="4764660at2"/>
<dbReference type="EMBL" id="VCKY01000241">
    <property type="protein sequence ID" value="TMR09297.1"/>
    <property type="molecule type" value="Genomic_DNA"/>
</dbReference>
<keyword evidence="1" id="KW-0812">Transmembrane</keyword>
<evidence type="ECO:0000313" key="3">
    <source>
        <dbReference type="Proteomes" id="UP000309128"/>
    </source>
</evidence>
<keyword evidence="1" id="KW-1133">Transmembrane helix</keyword>
<comment type="caution">
    <text evidence="2">The sequence shown here is derived from an EMBL/GenBank/DDBJ whole genome shotgun (WGS) entry which is preliminary data.</text>
</comment>
<accession>A0A5S4EZU2</accession>
<evidence type="ECO:0000313" key="2">
    <source>
        <dbReference type="EMBL" id="TMR09297.1"/>
    </source>
</evidence>
<feature type="transmembrane region" description="Helical" evidence="1">
    <location>
        <begin position="20"/>
        <end position="44"/>
    </location>
</feature>
<feature type="transmembrane region" description="Helical" evidence="1">
    <location>
        <begin position="50"/>
        <end position="72"/>
    </location>
</feature>
<dbReference type="Proteomes" id="UP000309128">
    <property type="component" value="Unassembled WGS sequence"/>
</dbReference>
<protein>
    <submittedName>
        <fullName evidence="2">Uncharacterized protein</fullName>
    </submittedName>
</protein>
<proteinExistence type="predicted"/>
<gene>
    <name evidence="2" type="ORF">ETD86_44130</name>
</gene>